<dbReference type="InterPro" id="IPR056739">
    <property type="entry name" value="NfeD_membrane"/>
</dbReference>
<sequence>MIRKKILLLPFLFSILLSFFPAVSYANDQQLVYIVPIKDTVEMGLSEFINRAVETAEEKQADVIIFEMDTPGGSVDAAVSIGKIISGTRLKTVTYINQDAISAGSFLALNTDEIYMDGRGRFGAAGVIDSQGNTAGEKAQSYWLSAMRGAAEKSGKDPLYAMAMADKSIAIPELGDDEDKFLTLTAAESLEVEYSNGTVSSLDDLLKTLGMEDATVERMDESFADKVARFVTNPIIIPILLTIGALGLIFELFSPGFGIAGFVGISSLLLFFYGHLVSGLAGYESIILFVAGIVLVFLEFFIVGGIAGILGIAAIIGSVFLAGGNVYHIALSVLIAVAVSIIATILLVKVFGRKMKFFKKIVLRDSTSTEEGYVSNKTRNDLVGKTGVTMTALRPSGTVLIGDERIDVVSEGNFVGKDVKVSIVKAEGSRIVVRELTDIDLHKEDK</sequence>
<dbReference type="AlphaFoldDB" id="A0A3S2UBD0"/>
<keyword evidence="4 5" id="KW-0472">Membrane</keyword>
<evidence type="ECO:0000256" key="4">
    <source>
        <dbReference type="ARBA" id="ARBA00023136"/>
    </source>
</evidence>
<name>A0A3S2UBD0_9BACI</name>
<keyword evidence="6" id="KW-0732">Signal</keyword>
<dbReference type="InterPro" id="IPR002810">
    <property type="entry name" value="NfeD-like_C"/>
</dbReference>
<feature type="domain" description="NfeD1b N-terminal" evidence="9">
    <location>
        <begin position="32"/>
        <end position="218"/>
    </location>
</feature>
<evidence type="ECO:0000259" key="9">
    <source>
        <dbReference type="Pfam" id="PF25145"/>
    </source>
</evidence>
<feature type="domain" description="NfeD integral membrane" evidence="8">
    <location>
        <begin position="236"/>
        <end position="349"/>
    </location>
</feature>
<feature type="transmembrane region" description="Helical" evidence="5">
    <location>
        <begin position="257"/>
        <end position="274"/>
    </location>
</feature>
<evidence type="ECO:0000313" key="11">
    <source>
        <dbReference type="Proteomes" id="UP000288024"/>
    </source>
</evidence>
<evidence type="ECO:0000256" key="1">
    <source>
        <dbReference type="ARBA" id="ARBA00004141"/>
    </source>
</evidence>
<dbReference type="InterPro" id="IPR029045">
    <property type="entry name" value="ClpP/crotonase-like_dom_sf"/>
</dbReference>
<feature type="transmembrane region" description="Helical" evidence="5">
    <location>
        <begin position="329"/>
        <end position="351"/>
    </location>
</feature>
<dbReference type="Pfam" id="PF25145">
    <property type="entry name" value="NfeD1b_N"/>
    <property type="match status" value="1"/>
</dbReference>
<feature type="transmembrane region" description="Helical" evidence="5">
    <location>
        <begin position="280"/>
        <end position="298"/>
    </location>
</feature>
<keyword evidence="3 5" id="KW-1133">Transmembrane helix</keyword>
<evidence type="ECO:0000256" key="5">
    <source>
        <dbReference type="SAM" id="Phobius"/>
    </source>
</evidence>
<dbReference type="InterPro" id="IPR052165">
    <property type="entry name" value="Membrane_assoc_protease"/>
</dbReference>
<reference evidence="10 11" key="1">
    <citation type="submission" date="2019-01" db="EMBL/GenBank/DDBJ databases">
        <title>Bacillus sp. M5HDSG1-1, whole genome shotgun sequence.</title>
        <authorList>
            <person name="Tuo L."/>
        </authorList>
    </citation>
    <scope>NUCLEOTIDE SEQUENCE [LARGE SCALE GENOMIC DNA]</scope>
    <source>
        <strain evidence="10 11">M5HDSG1-1</strain>
    </source>
</reference>
<evidence type="ECO:0000256" key="6">
    <source>
        <dbReference type="SAM" id="SignalP"/>
    </source>
</evidence>
<dbReference type="PANTHER" id="PTHR33507:SF3">
    <property type="entry name" value="INNER MEMBRANE PROTEIN YBBJ"/>
    <property type="match status" value="1"/>
</dbReference>
<dbReference type="EMBL" id="RZTZ01000002">
    <property type="protein sequence ID" value="RVT65189.1"/>
    <property type="molecule type" value="Genomic_DNA"/>
</dbReference>
<dbReference type="Gene3D" id="2.40.50.140">
    <property type="entry name" value="Nucleic acid-binding proteins"/>
    <property type="match status" value="1"/>
</dbReference>
<evidence type="ECO:0000259" key="8">
    <source>
        <dbReference type="Pfam" id="PF24961"/>
    </source>
</evidence>
<dbReference type="Pfam" id="PF01957">
    <property type="entry name" value="NfeD"/>
    <property type="match status" value="1"/>
</dbReference>
<comment type="caution">
    <text evidence="10">The sequence shown here is derived from an EMBL/GenBank/DDBJ whole genome shotgun (WGS) entry which is preliminary data.</text>
</comment>
<dbReference type="SUPFAM" id="SSF52096">
    <property type="entry name" value="ClpP/crotonase"/>
    <property type="match status" value="1"/>
</dbReference>
<organism evidence="10 11">
    <name type="scientific">Niallia taxi</name>
    <dbReference type="NCBI Taxonomy" id="2499688"/>
    <lineage>
        <taxon>Bacteria</taxon>
        <taxon>Bacillati</taxon>
        <taxon>Bacillota</taxon>
        <taxon>Bacilli</taxon>
        <taxon>Bacillales</taxon>
        <taxon>Bacillaceae</taxon>
        <taxon>Niallia</taxon>
    </lineage>
</organism>
<evidence type="ECO:0000256" key="3">
    <source>
        <dbReference type="ARBA" id="ARBA00022989"/>
    </source>
</evidence>
<keyword evidence="11" id="KW-1185">Reference proteome</keyword>
<feature type="domain" description="NfeD-like C-terminal" evidence="7">
    <location>
        <begin position="380"/>
        <end position="434"/>
    </location>
</feature>
<dbReference type="PANTHER" id="PTHR33507">
    <property type="entry name" value="INNER MEMBRANE PROTEIN YBBJ"/>
    <property type="match status" value="1"/>
</dbReference>
<accession>A0A3S2UBD0</accession>
<dbReference type="InterPro" id="IPR012340">
    <property type="entry name" value="NA-bd_OB-fold"/>
</dbReference>
<dbReference type="Proteomes" id="UP000288024">
    <property type="component" value="Unassembled WGS sequence"/>
</dbReference>
<comment type="subcellular location">
    <subcellularLocation>
        <location evidence="1">Membrane</location>
        <topology evidence="1">Multi-pass membrane protein</topology>
    </subcellularLocation>
</comment>
<dbReference type="GO" id="GO:0005886">
    <property type="term" value="C:plasma membrane"/>
    <property type="evidence" value="ECO:0007669"/>
    <property type="project" value="TreeGrafter"/>
</dbReference>
<dbReference type="InterPro" id="IPR056738">
    <property type="entry name" value="NfeD1b_N"/>
</dbReference>
<dbReference type="RefSeq" id="WP_127737409.1">
    <property type="nucleotide sequence ID" value="NZ_JARMUY010000015.1"/>
</dbReference>
<dbReference type="Pfam" id="PF24961">
    <property type="entry name" value="NfeD_membrane"/>
    <property type="match status" value="1"/>
</dbReference>
<feature type="transmembrane region" description="Helical" evidence="5">
    <location>
        <begin position="230"/>
        <end position="250"/>
    </location>
</feature>
<feature type="signal peptide" evidence="6">
    <location>
        <begin position="1"/>
        <end position="26"/>
    </location>
</feature>
<dbReference type="Gene3D" id="3.90.226.10">
    <property type="entry name" value="2-enoyl-CoA Hydratase, Chain A, domain 1"/>
    <property type="match status" value="1"/>
</dbReference>
<gene>
    <name evidence="10" type="ORF">EM808_06670</name>
</gene>
<dbReference type="CDD" id="cd07021">
    <property type="entry name" value="Clp_protease_NfeD_like"/>
    <property type="match status" value="1"/>
</dbReference>
<feature type="chain" id="PRO_5018630334" evidence="6">
    <location>
        <begin position="27"/>
        <end position="446"/>
    </location>
</feature>
<proteinExistence type="predicted"/>
<protein>
    <submittedName>
        <fullName evidence="10">Nodulation protein NfeD</fullName>
    </submittedName>
</protein>
<feature type="transmembrane region" description="Helical" evidence="5">
    <location>
        <begin position="305"/>
        <end position="323"/>
    </location>
</feature>
<evidence type="ECO:0000259" key="7">
    <source>
        <dbReference type="Pfam" id="PF01957"/>
    </source>
</evidence>
<evidence type="ECO:0000313" key="10">
    <source>
        <dbReference type="EMBL" id="RVT65189.1"/>
    </source>
</evidence>
<evidence type="ECO:0000256" key="2">
    <source>
        <dbReference type="ARBA" id="ARBA00022692"/>
    </source>
</evidence>
<keyword evidence="2 5" id="KW-0812">Transmembrane</keyword>